<feature type="binding site" evidence="18">
    <location>
        <position position="226"/>
    </location>
    <ligand>
        <name>UDP-N-acetyl-alpha-D-glucosamine</name>
        <dbReference type="ChEBI" id="CHEBI:57705"/>
    </ligand>
</feature>
<evidence type="ECO:0000256" key="14">
    <source>
        <dbReference type="ARBA" id="ARBA00023316"/>
    </source>
</evidence>
<comment type="cofactor">
    <cofactor evidence="18">
        <name>Mg(2+)</name>
        <dbReference type="ChEBI" id="CHEBI:18420"/>
    </cofactor>
    <text evidence="18">Binds 1 Mg(2+) ion per subunit.</text>
</comment>
<keyword evidence="11 18" id="KW-0573">Peptidoglycan synthesis</keyword>
<dbReference type="InterPro" id="IPR005882">
    <property type="entry name" value="Bifunctional_GlmU"/>
</dbReference>
<keyword evidence="14 18" id="KW-0961">Cell wall biogenesis/degradation</keyword>
<feature type="binding site" evidence="18">
    <location>
        <position position="139"/>
    </location>
    <ligand>
        <name>UDP-N-acetyl-alpha-D-glucosamine</name>
        <dbReference type="ChEBI" id="CHEBI:57705"/>
    </ligand>
</feature>
<dbReference type="EC" id="2.7.7.23" evidence="18"/>
<feature type="binding site" evidence="18">
    <location>
        <position position="403"/>
    </location>
    <ligand>
        <name>acetyl-CoA</name>
        <dbReference type="ChEBI" id="CHEBI:57288"/>
    </ligand>
</feature>
<comment type="similarity">
    <text evidence="3 18">In the N-terminal section; belongs to the N-acetylglucosamine-1-phosphate uridyltransferase family.</text>
</comment>
<dbReference type="GO" id="GO:0071555">
    <property type="term" value="P:cell wall organization"/>
    <property type="evidence" value="ECO:0007669"/>
    <property type="project" value="UniProtKB-KW"/>
</dbReference>
<dbReference type="GO" id="GO:0005737">
    <property type="term" value="C:cytoplasm"/>
    <property type="evidence" value="ECO:0007669"/>
    <property type="project" value="UniProtKB-SubCell"/>
</dbReference>
<feature type="region of interest" description="N-acetyltransferase" evidence="18">
    <location>
        <begin position="250"/>
        <end position="447"/>
    </location>
</feature>
<dbReference type="InterPro" id="IPR050065">
    <property type="entry name" value="GlmU-like"/>
</dbReference>
<comment type="pathway">
    <text evidence="18">Bacterial outer membrane biogenesis; LPS lipid A biosynthesis.</text>
</comment>
<dbReference type="GO" id="GO:0016020">
    <property type="term" value="C:membrane"/>
    <property type="evidence" value="ECO:0007669"/>
    <property type="project" value="GOC"/>
</dbReference>
<dbReference type="UniPathway" id="UPA00113">
    <property type="reaction ID" value="UER00532"/>
</dbReference>
<feature type="binding site" evidence="18">
    <location>
        <position position="349"/>
    </location>
    <ligand>
        <name>UDP-N-acetyl-alpha-D-glucosamine</name>
        <dbReference type="ChEBI" id="CHEBI:57705"/>
    </ligand>
</feature>
<dbReference type="Pfam" id="PF14602">
    <property type="entry name" value="Hexapep_2"/>
    <property type="match status" value="1"/>
</dbReference>
<comment type="catalytic activity">
    <reaction evidence="15 18">
        <text>alpha-D-glucosamine 1-phosphate + acetyl-CoA = N-acetyl-alpha-D-glucosamine 1-phosphate + CoA + H(+)</text>
        <dbReference type="Rhea" id="RHEA:13725"/>
        <dbReference type="ChEBI" id="CHEBI:15378"/>
        <dbReference type="ChEBI" id="CHEBI:57287"/>
        <dbReference type="ChEBI" id="CHEBI:57288"/>
        <dbReference type="ChEBI" id="CHEBI:57776"/>
        <dbReference type="ChEBI" id="CHEBI:58516"/>
        <dbReference type="EC" id="2.3.1.157"/>
    </reaction>
</comment>
<dbReference type="PANTHER" id="PTHR43584">
    <property type="entry name" value="NUCLEOTIDYL TRANSFERASE"/>
    <property type="match status" value="1"/>
</dbReference>
<dbReference type="InterPro" id="IPR029044">
    <property type="entry name" value="Nucleotide-diphossugar_trans"/>
</dbReference>
<evidence type="ECO:0000313" key="21">
    <source>
        <dbReference type="Proteomes" id="UP000264141"/>
    </source>
</evidence>
<evidence type="ECO:0000256" key="11">
    <source>
        <dbReference type="ARBA" id="ARBA00022984"/>
    </source>
</evidence>
<keyword evidence="9 18" id="KW-0460">Magnesium</keyword>
<feature type="binding site" evidence="18">
    <location>
        <position position="22"/>
    </location>
    <ligand>
        <name>UDP-N-acetyl-alpha-D-glucosamine</name>
        <dbReference type="ChEBI" id="CHEBI:57705"/>
    </ligand>
</feature>
<name>A0A3D1JH34_9CHLR</name>
<dbReference type="GO" id="GO:0000287">
    <property type="term" value="F:magnesium ion binding"/>
    <property type="evidence" value="ECO:0007669"/>
    <property type="project" value="UniProtKB-UniRule"/>
</dbReference>
<evidence type="ECO:0000256" key="7">
    <source>
        <dbReference type="ARBA" id="ARBA00022723"/>
    </source>
</evidence>
<comment type="caution">
    <text evidence="20">The sequence shown here is derived from an EMBL/GenBank/DDBJ whole genome shotgun (WGS) entry which is preliminary data.</text>
</comment>
<dbReference type="NCBIfam" id="TIGR01173">
    <property type="entry name" value="glmU"/>
    <property type="match status" value="1"/>
</dbReference>
<dbReference type="SUPFAM" id="SSF51161">
    <property type="entry name" value="Trimeric LpxA-like enzymes"/>
    <property type="match status" value="1"/>
</dbReference>
<proteinExistence type="inferred from homology"/>
<feature type="region of interest" description="Pyrophosphorylase" evidence="18">
    <location>
        <begin position="1"/>
        <end position="228"/>
    </location>
</feature>
<dbReference type="GO" id="GO:0006048">
    <property type="term" value="P:UDP-N-acetylglucosamine biosynthetic process"/>
    <property type="evidence" value="ECO:0007669"/>
    <property type="project" value="UniProtKB-UniPathway"/>
</dbReference>
<evidence type="ECO:0000256" key="8">
    <source>
        <dbReference type="ARBA" id="ARBA00022737"/>
    </source>
</evidence>
<evidence type="ECO:0000256" key="3">
    <source>
        <dbReference type="ARBA" id="ARBA00007947"/>
    </source>
</evidence>
<dbReference type="CDD" id="cd03353">
    <property type="entry name" value="LbH_GlmU_C"/>
    <property type="match status" value="1"/>
</dbReference>
<dbReference type="GO" id="GO:0009252">
    <property type="term" value="P:peptidoglycan biosynthetic process"/>
    <property type="evidence" value="ECO:0007669"/>
    <property type="project" value="UniProtKB-UniRule"/>
</dbReference>
<accession>A0A3D1JH34</accession>
<keyword evidence="4 18" id="KW-0963">Cytoplasm</keyword>
<comment type="function">
    <text evidence="17 18">Catalyzes the last two sequential reactions in the de novo biosynthetic pathway for UDP-N-acetylglucosamine (UDP-GlcNAc). The C-terminal domain catalyzes the transfer of acetyl group from acetyl coenzyme A to glucosamine-1-phosphate (GlcN-1-P) to produce N-acetylglucosamine-1-phosphate (GlcNAc-1-P), which is converted into UDP-GlcNAc by the transfer of uridine 5-monophosphate (from uridine 5-triphosphate), a reaction catalyzed by the N-terminal domain.</text>
</comment>
<comment type="catalytic activity">
    <reaction evidence="16 18">
        <text>N-acetyl-alpha-D-glucosamine 1-phosphate + UTP + H(+) = UDP-N-acetyl-alpha-D-glucosamine + diphosphate</text>
        <dbReference type="Rhea" id="RHEA:13509"/>
        <dbReference type="ChEBI" id="CHEBI:15378"/>
        <dbReference type="ChEBI" id="CHEBI:33019"/>
        <dbReference type="ChEBI" id="CHEBI:46398"/>
        <dbReference type="ChEBI" id="CHEBI:57705"/>
        <dbReference type="ChEBI" id="CHEBI:57776"/>
        <dbReference type="EC" id="2.7.7.23"/>
    </reaction>
</comment>
<evidence type="ECO:0000256" key="1">
    <source>
        <dbReference type="ARBA" id="ARBA00004496"/>
    </source>
</evidence>
<dbReference type="InterPro" id="IPR011004">
    <property type="entry name" value="Trimer_LpxA-like_sf"/>
</dbReference>
<dbReference type="EMBL" id="DPBP01000017">
    <property type="protein sequence ID" value="HCE16926.1"/>
    <property type="molecule type" value="Genomic_DNA"/>
</dbReference>
<keyword evidence="7 18" id="KW-0479">Metal-binding</keyword>
<evidence type="ECO:0000256" key="10">
    <source>
        <dbReference type="ARBA" id="ARBA00022960"/>
    </source>
</evidence>
<feature type="active site" description="Proton acceptor" evidence="18">
    <location>
        <position position="361"/>
    </location>
</feature>
<evidence type="ECO:0000256" key="9">
    <source>
        <dbReference type="ARBA" id="ARBA00022842"/>
    </source>
</evidence>
<feature type="binding site" evidence="18">
    <location>
        <position position="169"/>
    </location>
    <ligand>
        <name>UDP-N-acetyl-alpha-D-glucosamine</name>
        <dbReference type="ChEBI" id="CHEBI:57705"/>
    </ligand>
</feature>
<keyword evidence="8 18" id="KW-0677">Repeat</keyword>
<keyword evidence="6 18" id="KW-0548">Nucleotidyltransferase</keyword>
<feature type="binding site" evidence="18">
    <location>
        <position position="331"/>
    </location>
    <ligand>
        <name>UDP-N-acetyl-alpha-D-glucosamine</name>
        <dbReference type="ChEBI" id="CHEBI:57705"/>
    </ligand>
</feature>
<dbReference type="InterPro" id="IPR038009">
    <property type="entry name" value="GlmU_C_LbH"/>
</dbReference>
<keyword evidence="5 18" id="KW-0808">Transferase</keyword>
<dbReference type="AlphaFoldDB" id="A0A3D1JH34"/>
<evidence type="ECO:0000256" key="13">
    <source>
        <dbReference type="ARBA" id="ARBA00023315"/>
    </source>
</evidence>
<dbReference type="HAMAP" id="MF_01631">
    <property type="entry name" value="GlmU"/>
    <property type="match status" value="1"/>
</dbReference>
<dbReference type="RefSeq" id="WP_062193564.1">
    <property type="nucleotide sequence ID" value="NZ_DF967965.1"/>
</dbReference>
<dbReference type="EC" id="2.3.1.157" evidence="18"/>
<evidence type="ECO:0000256" key="12">
    <source>
        <dbReference type="ARBA" id="ARBA00023268"/>
    </source>
</evidence>
<evidence type="ECO:0000259" key="19">
    <source>
        <dbReference type="Pfam" id="PF12804"/>
    </source>
</evidence>
<comment type="pathway">
    <text evidence="18">Nucleotide-sugar biosynthesis; UDP-N-acetyl-alpha-D-glucosamine biosynthesis; UDP-N-acetyl-alpha-D-glucosamine from N-acetyl-alpha-D-glucosamine 1-phosphate: step 1/1.</text>
</comment>
<evidence type="ECO:0000313" key="20">
    <source>
        <dbReference type="EMBL" id="HCE16926.1"/>
    </source>
</evidence>
<organism evidence="20 21">
    <name type="scientific">Anaerolinea thermolimosa</name>
    <dbReference type="NCBI Taxonomy" id="229919"/>
    <lineage>
        <taxon>Bacteria</taxon>
        <taxon>Bacillati</taxon>
        <taxon>Chloroflexota</taxon>
        <taxon>Anaerolineae</taxon>
        <taxon>Anaerolineales</taxon>
        <taxon>Anaerolineaceae</taxon>
        <taxon>Anaerolinea</taxon>
    </lineage>
</organism>
<dbReference type="InterPro" id="IPR025877">
    <property type="entry name" value="MobA-like_NTP_Trfase"/>
</dbReference>
<feature type="binding site" evidence="18">
    <location>
        <begin position="77"/>
        <end position="78"/>
    </location>
    <ligand>
        <name>UDP-N-acetyl-alpha-D-glucosamine</name>
        <dbReference type="ChEBI" id="CHEBI:57705"/>
    </ligand>
</feature>
<feature type="binding site" evidence="18">
    <location>
        <position position="378"/>
    </location>
    <ligand>
        <name>acetyl-CoA</name>
        <dbReference type="ChEBI" id="CHEBI:57288"/>
    </ligand>
</feature>
<dbReference type="CDD" id="cd02540">
    <property type="entry name" value="GT2_GlmU_N_bac"/>
    <property type="match status" value="1"/>
</dbReference>
<evidence type="ECO:0000256" key="2">
    <source>
        <dbReference type="ARBA" id="ARBA00007707"/>
    </source>
</evidence>
<feature type="domain" description="MobA-like NTP transferase" evidence="19">
    <location>
        <begin position="6"/>
        <end position="131"/>
    </location>
</feature>
<keyword evidence="12 18" id="KW-0511">Multifunctional enzyme</keyword>
<dbReference type="Gene3D" id="2.160.10.10">
    <property type="entry name" value="Hexapeptide repeat proteins"/>
    <property type="match status" value="1"/>
</dbReference>
<reference evidence="20 21" key="1">
    <citation type="journal article" date="2018" name="Nat. Biotechnol.">
        <title>A standardized bacterial taxonomy based on genome phylogeny substantially revises the tree of life.</title>
        <authorList>
            <person name="Parks D.H."/>
            <person name="Chuvochina M."/>
            <person name="Waite D.W."/>
            <person name="Rinke C."/>
            <person name="Skarshewski A."/>
            <person name="Chaumeil P.A."/>
            <person name="Hugenholtz P."/>
        </authorList>
    </citation>
    <scope>NUCLEOTIDE SEQUENCE [LARGE SCALE GENOMIC DNA]</scope>
    <source>
        <strain evidence="20">UBA8781</strain>
    </source>
</reference>
<evidence type="ECO:0000256" key="18">
    <source>
        <dbReference type="HAMAP-Rule" id="MF_01631"/>
    </source>
</evidence>
<dbReference type="Proteomes" id="UP000264141">
    <property type="component" value="Unassembled WGS sequence"/>
</dbReference>
<dbReference type="Pfam" id="PF00132">
    <property type="entry name" value="Hexapep"/>
    <property type="match status" value="1"/>
</dbReference>
<keyword evidence="10 18" id="KW-0133">Cell shape</keyword>
<dbReference type="Gene3D" id="3.90.550.10">
    <property type="entry name" value="Spore Coat Polysaccharide Biosynthesis Protein SpsA, Chain A"/>
    <property type="match status" value="1"/>
</dbReference>
<comment type="subunit">
    <text evidence="18">Homotrimer.</text>
</comment>
<dbReference type="UniPathway" id="UPA00973"/>
<comment type="caution">
    <text evidence="18">Lacks conserved residue(s) required for the propagation of feature annotation.</text>
</comment>
<dbReference type="InterPro" id="IPR001451">
    <property type="entry name" value="Hexapep"/>
</dbReference>
<evidence type="ECO:0000256" key="6">
    <source>
        <dbReference type="ARBA" id="ARBA00022695"/>
    </source>
</evidence>
<feature type="binding site" evidence="18">
    <location>
        <position position="154"/>
    </location>
    <ligand>
        <name>UDP-N-acetyl-alpha-D-glucosamine</name>
        <dbReference type="ChEBI" id="CHEBI:57705"/>
    </ligand>
</feature>
<dbReference type="GO" id="GO:0003977">
    <property type="term" value="F:UDP-N-acetylglucosamine diphosphorylase activity"/>
    <property type="evidence" value="ECO:0007669"/>
    <property type="project" value="UniProtKB-UniRule"/>
</dbReference>
<keyword evidence="13 18" id="KW-0012">Acyltransferase</keyword>
<evidence type="ECO:0000256" key="16">
    <source>
        <dbReference type="ARBA" id="ARBA00048493"/>
    </source>
</evidence>
<comment type="pathway">
    <text evidence="18">Nucleotide-sugar biosynthesis; UDP-N-acetyl-alpha-D-glucosamine biosynthesis; N-acetyl-alpha-D-glucosamine 1-phosphate from alpha-D-glucosamine 6-phosphate (route II): step 2/2.</text>
</comment>
<dbReference type="Pfam" id="PF12804">
    <property type="entry name" value="NTP_transf_3"/>
    <property type="match status" value="1"/>
</dbReference>
<feature type="binding site" evidence="18">
    <location>
        <position position="364"/>
    </location>
    <ligand>
        <name>UDP-N-acetyl-alpha-D-glucosamine</name>
        <dbReference type="ChEBI" id="CHEBI:57705"/>
    </ligand>
</feature>
<sequence length="447" mass="48096">MHLTPIVLAAGKGTRMRSRLPKMLHLLAGKPLVLHALEIAASLGGEKPILVVGHGEDAVRQAVGEAARFAVQEEQLGTAHAVLAAEPLAAGEAEFVMVTYGDMPLLRPETLQKLVAMQQNNPGPFTLLTVEMDDPHGFGRVIRSPEGTVRAVVEEAVATPEQLAVRELNVGVYCFRASWLWPALRRIQKSPKGEYFLTDLVEVATRENLPIQALKTDDPDEAIGINTRIHLAEAEAVLRKRINTRWMLEGVTIIDPASTHIEPGVTIGMDTIIWPNTYLRGNTVIGEGCTLGPDTIIENTRIGDRCRILASYLESSILEDDVKMGPFCHLRPGAHLARGVKMGNFGEVKGSYLGEGVHMGHFSYIGDAVVGAHTNIGAGTITCNFDGVHKHKTEIGEGAFIGSDTMLVAPVKIGRNARTGAGAVVTHDVPDDTTVVGVPARPFVKKA</sequence>
<comment type="subcellular location">
    <subcellularLocation>
        <location evidence="1 18">Cytoplasm</location>
    </subcellularLocation>
</comment>
<dbReference type="OrthoDB" id="9775031at2"/>
<feature type="binding site" evidence="18">
    <location>
        <position position="226"/>
    </location>
    <ligand>
        <name>Mg(2+)</name>
        <dbReference type="ChEBI" id="CHEBI:18420"/>
    </ligand>
</feature>
<feature type="region of interest" description="Linker" evidence="18">
    <location>
        <begin position="229"/>
        <end position="249"/>
    </location>
</feature>
<evidence type="ECO:0000256" key="5">
    <source>
        <dbReference type="ARBA" id="ARBA00022679"/>
    </source>
</evidence>
<protein>
    <recommendedName>
        <fullName evidence="18">Bifunctional protein GlmU</fullName>
    </recommendedName>
    <domain>
        <recommendedName>
            <fullName evidence="18">UDP-N-acetylglucosamine pyrophosphorylase</fullName>
            <ecNumber evidence="18">2.7.7.23</ecNumber>
        </recommendedName>
        <alternativeName>
            <fullName evidence="18">N-acetylglucosamine-1-phosphate uridyltransferase</fullName>
        </alternativeName>
    </domain>
    <domain>
        <recommendedName>
            <fullName evidence="18">Glucosamine-1-phosphate N-acetyltransferase</fullName>
            <ecNumber evidence="18">2.3.1.157</ecNumber>
        </recommendedName>
    </domain>
</protein>
<feature type="binding site" evidence="18">
    <location>
        <begin position="8"/>
        <end position="11"/>
    </location>
    <ligand>
        <name>UDP-N-acetyl-alpha-D-glucosamine</name>
        <dbReference type="ChEBI" id="CHEBI:57705"/>
    </ligand>
</feature>
<feature type="binding site" evidence="18">
    <location>
        <position position="375"/>
    </location>
    <ligand>
        <name>UDP-N-acetyl-alpha-D-glucosamine</name>
        <dbReference type="ChEBI" id="CHEBI:57705"/>
    </ligand>
</feature>
<gene>
    <name evidence="18 20" type="primary">glmU</name>
    <name evidence="20" type="ORF">DEQ80_03615</name>
</gene>
<dbReference type="GO" id="GO:0019134">
    <property type="term" value="F:glucosamine-1-phosphate N-acetyltransferase activity"/>
    <property type="evidence" value="ECO:0007669"/>
    <property type="project" value="UniProtKB-UniRule"/>
</dbReference>
<feature type="binding site" evidence="18">
    <location>
        <begin position="100"/>
        <end position="102"/>
    </location>
    <ligand>
        <name>UDP-N-acetyl-alpha-D-glucosamine</name>
        <dbReference type="ChEBI" id="CHEBI:57705"/>
    </ligand>
</feature>
<evidence type="ECO:0000256" key="17">
    <source>
        <dbReference type="ARBA" id="ARBA00049628"/>
    </source>
</evidence>
<dbReference type="GO" id="GO:0008360">
    <property type="term" value="P:regulation of cell shape"/>
    <property type="evidence" value="ECO:0007669"/>
    <property type="project" value="UniProtKB-KW"/>
</dbReference>
<dbReference type="GO" id="GO:0000902">
    <property type="term" value="P:cell morphogenesis"/>
    <property type="evidence" value="ECO:0007669"/>
    <property type="project" value="UniProtKB-UniRule"/>
</dbReference>
<dbReference type="STRING" id="229919.GCA_001050195_02200"/>
<feature type="binding site" evidence="18">
    <location>
        <position position="102"/>
    </location>
    <ligand>
        <name>Mg(2+)</name>
        <dbReference type="ChEBI" id="CHEBI:18420"/>
    </ligand>
</feature>
<evidence type="ECO:0000256" key="4">
    <source>
        <dbReference type="ARBA" id="ARBA00022490"/>
    </source>
</evidence>
<feature type="binding site" evidence="18">
    <location>
        <position position="72"/>
    </location>
    <ligand>
        <name>UDP-N-acetyl-alpha-D-glucosamine</name>
        <dbReference type="ChEBI" id="CHEBI:57705"/>
    </ligand>
</feature>
<dbReference type="PANTHER" id="PTHR43584:SF3">
    <property type="entry name" value="BIFUNCTIONAL PROTEIN GLMU"/>
    <property type="match status" value="1"/>
</dbReference>
<feature type="binding site" evidence="18">
    <location>
        <position position="421"/>
    </location>
    <ligand>
        <name>acetyl-CoA</name>
        <dbReference type="ChEBI" id="CHEBI:57288"/>
    </ligand>
</feature>
<dbReference type="SUPFAM" id="SSF53448">
    <property type="entry name" value="Nucleotide-diphospho-sugar transferases"/>
    <property type="match status" value="1"/>
</dbReference>
<dbReference type="GO" id="GO:0009245">
    <property type="term" value="P:lipid A biosynthetic process"/>
    <property type="evidence" value="ECO:0007669"/>
    <property type="project" value="UniProtKB-UniRule"/>
</dbReference>
<comment type="similarity">
    <text evidence="2 18">In the C-terminal section; belongs to the transferase hexapeptide repeat family.</text>
</comment>
<evidence type="ECO:0000256" key="15">
    <source>
        <dbReference type="ARBA" id="ARBA00048247"/>
    </source>
</evidence>